<dbReference type="PANTHER" id="PTHR37984:SF5">
    <property type="entry name" value="PROTEIN NYNRIN-LIKE"/>
    <property type="match status" value="1"/>
</dbReference>
<dbReference type="Pfam" id="PF17921">
    <property type="entry name" value="Integrase_H2C2"/>
    <property type="match status" value="1"/>
</dbReference>
<keyword evidence="10" id="KW-1185">Reference proteome</keyword>
<evidence type="ECO:0000259" key="7">
    <source>
        <dbReference type="Pfam" id="PF17917"/>
    </source>
</evidence>
<dbReference type="Gene3D" id="3.30.420.10">
    <property type="entry name" value="Ribonuclease H-like superfamily/Ribonuclease H"/>
    <property type="match status" value="1"/>
</dbReference>
<organism evidence="9 10">
    <name type="scientific">Trifolium medium</name>
    <dbReference type="NCBI Taxonomy" id="97028"/>
    <lineage>
        <taxon>Eukaryota</taxon>
        <taxon>Viridiplantae</taxon>
        <taxon>Streptophyta</taxon>
        <taxon>Embryophyta</taxon>
        <taxon>Tracheophyta</taxon>
        <taxon>Spermatophyta</taxon>
        <taxon>Magnoliopsida</taxon>
        <taxon>eudicotyledons</taxon>
        <taxon>Gunneridae</taxon>
        <taxon>Pentapetalae</taxon>
        <taxon>rosids</taxon>
        <taxon>fabids</taxon>
        <taxon>Fabales</taxon>
        <taxon>Fabaceae</taxon>
        <taxon>Papilionoideae</taxon>
        <taxon>50 kb inversion clade</taxon>
        <taxon>NPAAA clade</taxon>
        <taxon>Hologalegina</taxon>
        <taxon>IRL clade</taxon>
        <taxon>Trifolieae</taxon>
        <taxon>Trifolium</taxon>
    </lineage>
</organism>
<evidence type="ECO:0000256" key="3">
    <source>
        <dbReference type="ARBA" id="ARBA00022722"/>
    </source>
</evidence>
<sequence>VVSERGIEVDKAKIEVIEKLTSPTMVKEDRSFLGHAGFYRRLIKDFSKITKPLTGLLMKDAEFVFDEHCLESFQNLKHALILAPIMQHPDWNLPFEIMCDASDFAVGAVLGQRRDKKMHAIYYASRTLGEAQVNYATTEKELLAIVYAIDKFRSDLVGSKIIVYTDHTAIRYLLSKKDAKPRLIRWILLLQEFDLEIRDKKGTKNVVADHLSRLSDVKPEELPLDDSFPDDRLIASVQSNVPLYADFVNYLAAGVLPPDMDYQRKKKFFHDLKQYYWDEPLLFKRGADGIFRRCIPEEEMESVLTHCHASPYGGHASTSKTAYKILQFGLYWPSIFKDVHAFIAKCDQCQHTGNISKRNEMPLKSILEVKVFDVWGVDFMGPFPSSMGNKFILVALDYVSKWIETIASPTNDTRVVIKLFKKTIFPRNME</sequence>
<feature type="domain" description="Reverse transcriptase RNase H-like" evidence="7">
    <location>
        <begin position="90"/>
        <end position="193"/>
    </location>
</feature>
<dbReference type="AlphaFoldDB" id="A0A392MSS3"/>
<gene>
    <name evidence="9" type="ORF">A2U01_0011483</name>
</gene>
<comment type="caution">
    <text evidence="9">The sequence shown here is derived from an EMBL/GenBank/DDBJ whole genome shotgun (WGS) entry which is preliminary data.</text>
</comment>
<dbReference type="FunFam" id="3.30.70.270:FF:000020">
    <property type="entry name" value="Transposon Tf2-6 polyprotein-like Protein"/>
    <property type="match status" value="1"/>
</dbReference>
<dbReference type="InterPro" id="IPR043502">
    <property type="entry name" value="DNA/RNA_pol_sf"/>
</dbReference>
<keyword evidence="1" id="KW-0808">Transferase</keyword>
<dbReference type="GO" id="GO:0016787">
    <property type="term" value="F:hydrolase activity"/>
    <property type="evidence" value="ECO:0007669"/>
    <property type="project" value="UniProtKB-KW"/>
</dbReference>
<dbReference type="InterPro" id="IPR043128">
    <property type="entry name" value="Rev_trsase/Diguanyl_cyclase"/>
</dbReference>
<keyword evidence="2" id="KW-0548">Nucleotidyltransferase</keyword>
<dbReference type="SUPFAM" id="SSF53098">
    <property type="entry name" value="Ribonuclease H-like"/>
    <property type="match status" value="1"/>
</dbReference>
<dbReference type="PANTHER" id="PTHR37984">
    <property type="entry name" value="PROTEIN CBG26694"/>
    <property type="match status" value="1"/>
</dbReference>
<dbReference type="InterPro" id="IPR041373">
    <property type="entry name" value="RT_RNaseH"/>
</dbReference>
<feature type="domain" description="Integrase zinc-binding" evidence="8">
    <location>
        <begin position="295"/>
        <end position="352"/>
    </location>
</feature>
<reference evidence="9 10" key="1">
    <citation type="journal article" date="2018" name="Front. Plant Sci.">
        <title>Red Clover (Trifolium pratense) and Zigzag Clover (T. medium) - A Picture of Genomic Similarities and Differences.</title>
        <authorList>
            <person name="Dluhosova J."/>
            <person name="Istvanek J."/>
            <person name="Nedelnik J."/>
            <person name="Repkova J."/>
        </authorList>
    </citation>
    <scope>NUCLEOTIDE SEQUENCE [LARGE SCALE GENOMIC DNA]</scope>
    <source>
        <strain evidence="10">cv. 10/8</strain>
        <tissue evidence="9">Leaf</tissue>
    </source>
</reference>
<dbReference type="InterPro" id="IPR036397">
    <property type="entry name" value="RNaseH_sf"/>
</dbReference>
<evidence type="ECO:0000256" key="2">
    <source>
        <dbReference type="ARBA" id="ARBA00022695"/>
    </source>
</evidence>
<evidence type="ECO:0000313" key="10">
    <source>
        <dbReference type="Proteomes" id="UP000265520"/>
    </source>
</evidence>
<dbReference type="InterPro" id="IPR012337">
    <property type="entry name" value="RNaseH-like_sf"/>
</dbReference>
<keyword evidence="4" id="KW-0255">Endonuclease</keyword>
<dbReference type="Gene3D" id="1.10.340.70">
    <property type="match status" value="1"/>
</dbReference>
<dbReference type="Pfam" id="PF17917">
    <property type="entry name" value="RT_RNaseH"/>
    <property type="match status" value="1"/>
</dbReference>
<evidence type="ECO:0000256" key="6">
    <source>
        <dbReference type="ARBA" id="ARBA00022918"/>
    </source>
</evidence>
<name>A0A392MSS3_9FABA</name>
<dbReference type="GO" id="GO:0003676">
    <property type="term" value="F:nucleic acid binding"/>
    <property type="evidence" value="ECO:0007669"/>
    <property type="project" value="InterPro"/>
</dbReference>
<evidence type="ECO:0000256" key="1">
    <source>
        <dbReference type="ARBA" id="ARBA00022679"/>
    </source>
</evidence>
<dbReference type="CDD" id="cd09274">
    <property type="entry name" value="RNase_HI_RT_Ty3"/>
    <property type="match status" value="1"/>
</dbReference>
<accession>A0A392MSS3</accession>
<dbReference type="FunFam" id="3.10.20.370:FF:000001">
    <property type="entry name" value="Retrovirus-related Pol polyprotein from transposon 17.6-like protein"/>
    <property type="match status" value="1"/>
</dbReference>
<dbReference type="InterPro" id="IPR041588">
    <property type="entry name" value="Integrase_H2C2"/>
</dbReference>
<dbReference type="SUPFAM" id="SSF56672">
    <property type="entry name" value="DNA/RNA polymerases"/>
    <property type="match status" value="1"/>
</dbReference>
<dbReference type="Gene3D" id="3.30.70.270">
    <property type="match status" value="1"/>
</dbReference>
<dbReference type="Proteomes" id="UP000265520">
    <property type="component" value="Unassembled WGS sequence"/>
</dbReference>
<keyword evidence="5" id="KW-0378">Hydrolase</keyword>
<feature type="non-terminal residue" evidence="9">
    <location>
        <position position="1"/>
    </location>
</feature>
<proteinExistence type="predicted"/>
<dbReference type="InterPro" id="IPR050951">
    <property type="entry name" value="Retrovirus_Pol_polyprotein"/>
</dbReference>
<evidence type="ECO:0000313" key="9">
    <source>
        <dbReference type="EMBL" id="MCH90567.1"/>
    </source>
</evidence>
<dbReference type="GO" id="GO:0003964">
    <property type="term" value="F:RNA-directed DNA polymerase activity"/>
    <property type="evidence" value="ECO:0007669"/>
    <property type="project" value="UniProtKB-KW"/>
</dbReference>
<dbReference type="EMBL" id="LXQA010018588">
    <property type="protein sequence ID" value="MCH90567.1"/>
    <property type="molecule type" value="Genomic_DNA"/>
</dbReference>
<protein>
    <recommendedName>
        <fullName evidence="11">Integrase catalytic domain-containing protein</fullName>
    </recommendedName>
</protein>
<keyword evidence="3" id="KW-0540">Nuclease</keyword>
<evidence type="ECO:0000256" key="4">
    <source>
        <dbReference type="ARBA" id="ARBA00022759"/>
    </source>
</evidence>
<evidence type="ECO:0000259" key="8">
    <source>
        <dbReference type="Pfam" id="PF17921"/>
    </source>
</evidence>
<evidence type="ECO:0000256" key="5">
    <source>
        <dbReference type="ARBA" id="ARBA00022801"/>
    </source>
</evidence>
<evidence type="ECO:0008006" key="11">
    <source>
        <dbReference type="Google" id="ProtNLM"/>
    </source>
</evidence>
<keyword evidence="6" id="KW-0695">RNA-directed DNA polymerase</keyword>
<dbReference type="GO" id="GO:0004519">
    <property type="term" value="F:endonuclease activity"/>
    <property type="evidence" value="ECO:0007669"/>
    <property type="project" value="UniProtKB-KW"/>
</dbReference>